<organism evidence="8 9">
    <name type="scientific">Stackebrandtia nassauensis (strain DSM 44728 / CIP 108903 / NRRL B-16338 / NBRC 102104 / LLR-40K-21)</name>
    <dbReference type="NCBI Taxonomy" id="446470"/>
    <lineage>
        <taxon>Bacteria</taxon>
        <taxon>Bacillati</taxon>
        <taxon>Actinomycetota</taxon>
        <taxon>Actinomycetes</taxon>
        <taxon>Glycomycetales</taxon>
        <taxon>Glycomycetaceae</taxon>
        <taxon>Stackebrandtia</taxon>
    </lineage>
</organism>
<accession>D3Q1Y0</accession>
<evidence type="ECO:0000313" key="8">
    <source>
        <dbReference type="EMBL" id="ADD41847.1"/>
    </source>
</evidence>
<dbReference type="Proteomes" id="UP000000844">
    <property type="component" value="Chromosome"/>
</dbReference>
<dbReference type="InterPro" id="IPR051790">
    <property type="entry name" value="Cytochrome_c-biogenesis_DsbD"/>
</dbReference>
<dbReference type="Pfam" id="PF02683">
    <property type="entry name" value="DsbD_TM"/>
    <property type="match status" value="1"/>
</dbReference>
<feature type="domain" description="Cytochrome C biogenesis protein transmembrane" evidence="7">
    <location>
        <begin position="8"/>
        <end position="212"/>
    </location>
</feature>
<comment type="similarity">
    <text evidence="2">Belongs to the DsbD family.</text>
</comment>
<evidence type="ECO:0000256" key="2">
    <source>
        <dbReference type="ARBA" id="ARBA00006143"/>
    </source>
</evidence>
<evidence type="ECO:0000256" key="4">
    <source>
        <dbReference type="ARBA" id="ARBA00022989"/>
    </source>
</evidence>
<proteinExistence type="inferred from homology"/>
<dbReference type="InterPro" id="IPR003834">
    <property type="entry name" value="Cyt_c_assmbl_TM_dom"/>
</dbReference>
<dbReference type="STRING" id="446470.Snas_2154"/>
<dbReference type="GO" id="GO:0017004">
    <property type="term" value="P:cytochrome complex assembly"/>
    <property type="evidence" value="ECO:0007669"/>
    <property type="project" value="InterPro"/>
</dbReference>
<evidence type="ECO:0000259" key="7">
    <source>
        <dbReference type="Pfam" id="PF02683"/>
    </source>
</evidence>
<evidence type="ECO:0000256" key="5">
    <source>
        <dbReference type="ARBA" id="ARBA00023136"/>
    </source>
</evidence>
<feature type="transmembrane region" description="Helical" evidence="6">
    <location>
        <begin position="53"/>
        <end position="78"/>
    </location>
</feature>
<keyword evidence="5 6" id="KW-0472">Membrane</keyword>
<evidence type="ECO:0000313" key="9">
    <source>
        <dbReference type="Proteomes" id="UP000000844"/>
    </source>
</evidence>
<feature type="transmembrane region" description="Helical" evidence="6">
    <location>
        <begin position="199"/>
        <end position="223"/>
    </location>
</feature>
<protein>
    <submittedName>
        <fullName evidence="8">Cytochrome c biogenesis protein transmembrane region</fullName>
    </submittedName>
</protein>
<dbReference type="AlphaFoldDB" id="D3Q1Y0"/>
<feature type="transmembrane region" description="Helical" evidence="6">
    <location>
        <begin position="125"/>
        <end position="152"/>
    </location>
</feature>
<dbReference type="PANTHER" id="PTHR31272">
    <property type="entry name" value="CYTOCHROME C-TYPE BIOGENESIS PROTEIN HI_1454-RELATED"/>
    <property type="match status" value="1"/>
</dbReference>
<dbReference type="RefSeq" id="WP_013017418.1">
    <property type="nucleotide sequence ID" value="NC_013947.1"/>
</dbReference>
<sequence>MSDFPFALALVAGALAAVNPCGFALLPAYATFLITGDEEPTTRRWWTTIARALALTAAMTLGFVLVFGLFGVAIAPFAPWLTQHLPWLTIVIGLLLVAAGVWLALGRELPSIVPKLGGPKVRRSFVSMTVFGAAFAIASLGCTIAPFLAVVVSTFRTESVVAGVGLYLAYALGMGLVIGVVSLAIALAKDGLVKRVRRALPLVSRIAGALLLVAGAYVAYYGWYELRVAAGGDTDDPVVAAASEIQAWLTMVVEAVF</sequence>
<feature type="transmembrane region" description="Helical" evidence="6">
    <location>
        <begin position="84"/>
        <end position="105"/>
    </location>
</feature>
<feature type="transmembrane region" description="Helical" evidence="6">
    <location>
        <begin position="6"/>
        <end position="32"/>
    </location>
</feature>
<comment type="subcellular location">
    <subcellularLocation>
        <location evidence="1">Membrane</location>
        <topology evidence="1">Multi-pass membrane protein</topology>
    </subcellularLocation>
</comment>
<gene>
    <name evidence="8" type="ordered locus">Snas_2154</name>
</gene>
<keyword evidence="3 6" id="KW-0812">Transmembrane</keyword>
<evidence type="ECO:0000256" key="6">
    <source>
        <dbReference type="SAM" id="Phobius"/>
    </source>
</evidence>
<dbReference type="HOGENOM" id="CLU_055985_0_0_11"/>
<dbReference type="OrthoDB" id="5244297at2"/>
<dbReference type="KEGG" id="sna:Snas_2154"/>
<keyword evidence="9" id="KW-1185">Reference proteome</keyword>
<name>D3Q1Y0_STANL</name>
<reference evidence="8 9" key="1">
    <citation type="journal article" date="2009" name="Stand. Genomic Sci.">
        <title>Complete genome sequence of Stackebrandtia nassauensis type strain (LLR-40K-21).</title>
        <authorList>
            <person name="Munk C."/>
            <person name="Lapidus A."/>
            <person name="Copeland A."/>
            <person name="Jando M."/>
            <person name="Mayilraj S."/>
            <person name="Glavina Del Rio T."/>
            <person name="Nolan M."/>
            <person name="Chen F."/>
            <person name="Lucas S."/>
            <person name="Tice H."/>
            <person name="Cheng J.F."/>
            <person name="Han C."/>
            <person name="Detter J.C."/>
            <person name="Bruce D."/>
            <person name="Goodwin L."/>
            <person name="Chain P."/>
            <person name="Pitluck S."/>
            <person name="Goker M."/>
            <person name="Ovchinikova G."/>
            <person name="Pati A."/>
            <person name="Ivanova N."/>
            <person name="Mavromatis K."/>
            <person name="Chen A."/>
            <person name="Palaniappan K."/>
            <person name="Land M."/>
            <person name="Hauser L."/>
            <person name="Chang Y.J."/>
            <person name="Jeffries C.D."/>
            <person name="Bristow J."/>
            <person name="Eisen J.A."/>
            <person name="Markowitz V."/>
            <person name="Hugenholtz P."/>
            <person name="Kyrpides N.C."/>
            <person name="Klenk H.P."/>
        </authorList>
    </citation>
    <scope>NUCLEOTIDE SEQUENCE [LARGE SCALE GENOMIC DNA]</scope>
    <source>
        <strain evidence="9">DSM 44728 / CIP 108903 / NRRL B-16338 / NBRC 102104 / LLR-40K-21</strain>
    </source>
</reference>
<keyword evidence="4 6" id="KW-1133">Transmembrane helix</keyword>
<dbReference type="GO" id="GO:0016020">
    <property type="term" value="C:membrane"/>
    <property type="evidence" value="ECO:0007669"/>
    <property type="project" value="UniProtKB-SubCell"/>
</dbReference>
<evidence type="ECO:0000256" key="3">
    <source>
        <dbReference type="ARBA" id="ARBA00022692"/>
    </source>
</evidence>
<dbReference type="EMBL" id="CP001778">
    <property type="protein sequence ID" value="ADD41847.1"/>
    <property type="molecule type" value="Genomic_DNA"/>
</dbReference>
<dbReference type="eggNOG" id="COG0785">
    <property type="taxonomic scope" value="Bacteria"/>
</dbReference>
<feature type="transmembrane region" description="Helical" evidence="6">
    <location>
        <begin position="164"/>
        <end position="187"/>
    </location>
</feature>
<dbReference type="PANTHER" id="PTHR31272:SF4">
    <property type="entry name" value="CYTOCHROME C-TYPE BIOGENESIS PROTEIN HI_1454-RELATED"/>
    <property type="match status" value="1"/>
</dbReference>
<evidence type="ECO:0000256" key="1">
    <source>
        <dbReference type="ARBA" id="ARBA00004141"/>
    </source>
</evidence>